<accession>A0ABT0E7T1</accession>
<comment type="caution">
    <text evidence="2">The sequence shown here is derived from an EMBL/GenBank/DDBJ whole genome shotgun (WGS) entry which is preliminary data.</text>
</comment>
<evidence type="ECO:0000256" key="1">
    <source>
        <dbReference type="SAM" id="Phobius"/>
    </source>
</evidence>
<organism evidence="2 3">
    <name type="scientific">Alcanivorax quisquiliarum</name>
    <dbReference type="NCBI Taxonomy" id="2933565"/>
    <lineage>
        <taxon>Bacteria</taxon>
        <taxon>Pseudomonadati</taxon>
        <taxon>Pseudomonadota</taxon>
        <taxon>Gammaproteobacteria</taxon>
        <taxon>Oceanospirillales</taxon>
        <taxon>Alcanivoracaceae</taxon>
        <taxon>Alcanivorax</taxon>
    </lineage>
</organism>
<keyword evidence="1" id="KW-0812">Transmembrane</keyword>
<dbReference type="RefSeq" id="WP_246951764.1">
    <property type="nucleotide sequence ID" value="NZ_JALKII010000005.1"/>
</dbReference>
<dbReference type="Proteomes" id="UP001165524">
    <property type="component" value="Unassembled WGS sequence"/>
</dbReference>
<protein>
    <recommendedName>
        <fullName evidence="4">Integral membrane protein</fullName>
    </recommendedName>
</protein>
<keyword evidence="3" id="KW-1185">Reference proteome</keyword>
<feature type="transmembrane region" description="Helical" evidence="1">
    <location>
        <begin position="12"/>
        <end position="31"/>
    </location>
</feature>
<evidence type="ECO:0000313" key="3">
    <source>
        <dbReference type="Proteomes" id="UP001165524"/>
    </source>
</evidence>
<feature type="transmembrane region" description="Helical" evidence="1">
    <location>
        <begin position="51"/>
        <end position="70"/>
    </location>
</feature>
<proteinExistence type="predicted"/>
<sequence>MGARGAVFGRGAIFTVGLVGAVAVVVAGFLPNPYLMYVRNIAPPHGYPLDIVLWLLLLITIQGLLSYAILRPASYRRSYWRAWAVLLLALPFSLLAVVSAMHAPPPVVAYIYWSFAVIAGALALALWSSVMALRARFAVR</sequence>
<evidence type="ECO:0008006" key="4">
    <source>
        <dbReference type="Google" id="ProtNLM"/>
    </source>
</evidence>
<evidence type="ECO:0000313" key="2">
    <source>
        <dbReference type="EMBL" id="MCK0537798.1"/>
    </source>
</evidence>
<name>A0ABT0E7T1_9GAMM</name>
<keyword evidence="1" id="KW-1133">Transmembrane helix</keyword>
<keyword evidence="1" id="KW-0472">Membrane</keyword>
<dbReference type="EMBL" id="JALKII010000005">
    <property type="protein sequence ID" value="MCK0537798.1"/>
    <property type="molecule type" value="Genomic_DNA"/>
</dbReference>
<gene>
    <name evidence="2" type="ORF">MU846_08755</name>
</gene>
<reference evidence="2" key="1">
    <citation type="submission" date="2022-04" db="EMBL/GenBank/DDBJ databases">
        <title>Alcanivorax sp. CY1518 draft genome sequence.</title>
        <authorList>
            <person name="Zhao G."/>
            <person name="An M."/>
        </authorList>
    </citation>
    <scope>NUCLEOTIDE SEQUENCE</scope>
    <source>
        <strain evidence="2">CY1518</strain>
    </source>
</reference>
<feature type="transmembrane region" description="Helical" evidence="1">
    <location>
        <begin position="110"/>
        <end position="133"/>
    </location>
</feature>
<feature type="transmembrane region" description="Helical" evidence="1">
    <location>
        <begin position="82"/>
        <end position="104"/>
    </location>
</feature>